<proteinExistence type="predicted"/>
<evidence type="ECO:0008006" key="3">
    <source>
        <dbReference type="Google" id="ProtNLM"/>
    </source>
</evidence>
<dbReference type="RefSeq" id="WP_112333824.1">
    <property type="nucleotide sequence ID" value="NZ_QLYR01000024.1"/>
</dbReference>
<protein>
    <recommendedName>
        <fullName evidence="3">DNA-binding protein</fullName>
    </recommendedName>
</protein>
<accession>A0A328U7Y6</accession>
<dbReference type="AlphaFoldDB" id="A0A328U7Y6"/>
<organism evidence="1 2">
    <name type="scientific">Hydrogeniiclostridium mannosilyticum</name>
    <dbReference type="NCBI Taxonomy" id="2764322"/>
    <lineage>
        <taxon>Bacteria</taxon>
        <taxon>Bacillati</taxon>
        <taxon>Bacillota</taxon>
        <taxon>Clostridia</taxon>
        <taxon>Eubacteriales</taxon>
        <taxon>Acutalibacteraceae</taxon>
        <taxon>Hydrogeniiclostridium</taxon>
    </lineage>
</organism>
<evidence type="ECO:0000313" key="1">
    <source>
        <dbReference type="EMBL" id="RAQ21820.1"/>
    </source>
</evidence>
<reference evidence="1 2" key="1">
    <citation type="submission" date="2018-06" db="EMBL/GenBank/DDBJ databases">
        <title>Noncontiguous genome sequence of Ruminococcaceae bacterium ASD2818.</title>
        <authorList>
            <person name="Chaplin A.V."/>
            <person name="Sokolova S.R."/>
            <person name="Kochetkova T.O."/>
            <person name="Goltsov A.Y."/>
            <person name="Trofimov D.Y."/>
            <person name="Efimov B.A."/>
        </authorList>
    </citation>
    <scope>NUCLEOTIDE SEQUENCE [LARGE SCALE GENOMIC DNA]</scope>
    <source>
        <strain evidence="1 2">ASD2818</strain>
    </source>
</reference>
<sequence length="119" mass="13566">MNIISFVPTGRENAVSRYDIAKAVGISERDVRFKIKEANKELERIGEAIVSSSSARGYWRTSNIAEMEKYLQESSRRRATQAKNDLPIQRIVSQAKGEALIYVKGHFRRIRVNPAQTKL</sequence>
<evidence type="ECO:0000313" key="2">
    <source>
        <dbReference type="Proteomes" id="UP000249377"/>
    </source>
</evidence>
<keyword evidence="2" id="KW-1185">Reference proteome</keyword>
<dbReference type="EMBL" id="QLYR01000024">
    <property type="protein sequence ID" value="RAQ21820.1"/>
    <property type="molecule type" value="Genomic_DNA"/>
</dbReference>
<comment type="caution">
    <text evidence="1">The sequence shown here is derived from an EMBL/GenBank/DDBJ whole genome shotgun (WGS) entry which is preliminary data.</text>
</comment>
<name>A0A328U7Y6_9FIRM</name>
<dbReference type="Proteomes" id="UP000249377">
    <property type="component" value="Unassembled WGS sequence"/>
</dbReference>
<gene>
    <name evidence="1" type="ORF">DPQ25_14175</name>
</gene>